<keyword evidence="1" id="KW-1133">Transmembrane helix</keyword>
<evidence type="ECO:0000256" key="1">
    <source>
        <dbReference type="SAM" id="Phobius"/>
    </source>
</evidence>
<sequence length="159" mass="18384">MATDGKEGLLEEAVLYLTGKMYNDGISNNKKRQIRAKAKKFVWKSDELYYNPGKNKPICLTAFFLLFIILIMVKYIKSRSDQKRIVKSCHLDATSGNLGVWKTVSRIFERFMWQGILKDVKEMVSTCNECQRMNKPSIATVTELHPVPIHSPWYHVGMH</sequence>
<protein>
    <recommendedName>
        <fullName evidence="2">Integrase zinc-binding domain-containing protein</fullName>
    </recommendedName>
</protein>
<reference evidence="3" key="1">
    <citation type="submission" date="2017-05" db="UniProtKB">
        <authorList>
            <consortium name="EnsemblMetazoa"/>
        </authorList>
    </citation>
    <scope>IDENTIFICATION</scope>
</reference>
<dbReference type="Pfam" id="PF17921">
    <property type="entry name" value="Integrase_H2C2"/>
    <property type="match status" value="1"/>
</dbReference>
<accession>A0A1X7VKG2</accession>
<dbReference type="OrthoDB" id="8187670at2759"/>
<evidence type="ECO:0000259" key="2">
    <source>
        <dbReference type="Pfam" id="PF17921"/>
    </source>
</evidence>
<keyword evidence="1" id="KW-0472">Membrane</keyword>
<dbReference type="InterPro" id="IPR052160">
    <property type="entry name" value="Gypsy_RT_Integrase-like"/>
</dbReference>
<dbReference type="Gene3D" id="1.10.340.70">
    <property type="match status" value="1"/>
</dbReference>
<evidence type="ECO:0000313" key="3">
    <source>
        <dbReference type="EnsemblMetazoa" id="Aqu2.1.40295_001"/>
    </source>
</evidence>
<feature type="transmembrane region" description="Helical" evidence="1">
    <location>
        <begin position="58"/>
        <end position="76"/>
    </location>
</feature>
<dbReference type="AlphaFoldDB" id="A0A1X7VKG2"/>
<feature type="domain" description="Integrase zinc-binding" evidence="2">
    <location>
        <begin position="79"/>
        <end position="135"/>
    </location>
</feature>
<dbReference type="PANTHER" id="PTHR47266">
    <property type="entry name" value="ENDONUCLEASE-RELATED"/>
    <property type="match status" value="1"/>
</dbReference>
<name>A0A1X7VKG2_AMPQE</name>
<organism evidence="3">
    <name type="scientific">Amphimedon queenslandica</name>
    <name type="common">Sponge</name>
    <dbReference type="NCBI Taxonomy" id="400682"/>
    <lineage>
        <taxon>Eukaryota</taxon>
        <taxon>Metazoa</taxon>
        <taxon>Porifera</taxon>
        <taxon>Demospongiae</taxon>
        <taxon>Heteroscleromorpha</taxon>
        <taxon>Haplosclerida</taxon>
        <taxon>Niphatidae</taxon>
        <taxon>Amphimedon</taxon>
    </lineage>
</organism>
<proteinExistence type="predicted"/>
<dbReference type="InterPro" id="IPR041588">
    <property type="entry name" value="Integrase_H2C2"/>
</dbReference>
<dbReference type="EnsemblMetazoa" id="Aqu2.1.40295_001">
    <property type="protein sequence ID" value="Aqu2.1.40295_001"/>
    <property type="gene ID" value="Aqu2.1.40295"/>
</dbReference>
<dbReference type="InParanoid" id="A0A1X7VKG2"/>
<keyword evidence="1" id="KW-0812">Transmembrane</keyword>
<dbReference type="OMA" id="KFMISEG"/>